<keyword evidence="2" id="KW-1185">Reference proteome</keyword>
<dbReference type="Proteomes" id="UP000789901">
    <property type="component" value="Unassembled WGS sequence"/>
</dbReference>
<comment type="caution">
    <text evidence="1">The sequence shown here is derived from an EMBL/GenBank/DDBJ whole genome shotgun (WGS) entry which is preliminary data.</text>
</comment>
<organism evidence="1 2">
    <name type="scientific">Gigaspora margarita</name>
    <dbReference type="NCBI Taxonomy" id="4874"/>
    <lineage>
        <taxon>Eukaryota</taxon>
        <taxon>Fungi</taxon>
        <taxon>Fungi incertae sedis</taxon>
        <taxon>Mucoromycota</taxon>
        <taxon>Glomeromycotina</taxon>
        <taxon>Glomeromycetes</taxon>
        <taxon>Diversisporales</taxon>
        <taxon>Gigasporaceae</taxon>
        <taxon>Gigaspora</taxon>
    </lineage>
</organism>
<gene>
    <name evidence="1" type="ORF">GMARGA_LOCUS938</name>
</gene>
<reference evidence="1 2" key="1">
    <citation type="submission" date="2021-06" db="EMBL/GenBank/DDBJ databases">
        <authorList>
            <person name="Kallberg Y."/>
            <person name="Tangrot J."/>
            <person name="Rosling A."/>
        </authorList>
    </citation>
    <scope>NUCLEOTIDE SEQUENCE [LARGE SCALE GENOMIC DNA]</scope>
    <source>
        <strain evidence="1 2">120-4 pot B 10/14</strain>
    </source>
</reference>
<dbReference type="EMBL" id="CAJVQB010000203">
    <property type="protein sequence ID" value="CAG8474535.1"/>
    <property type="molecule type" value="Genomic_DNA"/>
</dbReference>
<accession>A0ABM8VXX4</accession>
<proteinExistence type="predicted"/>
<sequence length="53" mass="6144">MENQNIDDEPNIGIGKKQIKNDFYVSVVREFMGTDQINDSYFYEKKINGLGNI</sequence>
<protein>
    <submittedName>
        <fullName evidence="1">28968_t:CDS:1</fullName>
    </submittedName>
</protein>
<name>A0ABM8VXX4_GIGMA</name>
<evidence type="ECO:0000313" key="1">
    <source>
        <dbReference type="EMBL" id="CAG8474535.1"/>
    </source>
</evidence>
<evidence type="ECO:0000313" key="2">
    <source>
        <dbReference type="Proteomes" id="UP000789901"/>
    </source>
</evidence>